<dbReference type="Proteomes" id="UP001153334">
    <property type="component" value="Unassembled WGS sequence"/>
</dbReference>
<evidence type="ECO:0000313" key="2">
    <source>
        <dbReference type="Proteomes" id="UP001153334"/>
    </source>
</evidence>
<organism evidence="1 2">
    <name type="scientific">Nemania bipapillata</name>
    <dbReference type="NCBI Taxonomy" id="110536"/>
    <lineage>
        <taxon>Eukaryota</taxon>
        <taxon>Fungi</taxon>
        <taxon>Dikarya</taxon>
        <taxon>Ascomycota</taxon>
        <taxon>Pezizomycotina</taxon>
        <taxon>Sordariomycetes</taxon>
        <taxon>Xylariomycetidae</taxon>
        <taxon>Xylariales</taxon>
        <taxon>Xylariaceae</taxon>
        <taxon>Nemania</taxon>
    </lineage>
</organism>
<comment type="caution">
    <text evidence="1">The sequence shown here is derived from an EMBL/GenBank/DDBJ whole genome shotgun (WGS) entry which is preliminary data.</text>
</comment>
<proteinExistence type="predicted"/>
<name>A0ACC2IA84_9PEZI</name>
<evidence type="ECO:0000313" key="1">
    <source>
        <dbReference type="EMBL" id="KAJ8112017.1"/>
    </source>
</evidence>
<gene>
    <name evidence="1" type="ORF">ONZ43_g5488</name>
</gene>
<accession>A0ACC2IA84</accession>
<dbReference type="EMBL" id="JAPESX010001714">
    <property type="protein sequence ID" value="KAJ8112017.1"/>
    <property type="molecule type" value="Genomic_DNA"/>
</dbReference>
<sequence>MSCDDSPNTPPSTCSPPRTSGFSPLPTLSEGPSLGLGPDEEKPWATKQRRRRSLVVDALSPTTTRSPPWHANEVLPRHSFSAPSAQVKPDKVYFPGQSKSLEGIAIRSFCLGVALALSATALLSILLFTTSPLWRLPFFIGALSTFHFLEFWTTAKYNTSVASIDSFLLTANWPAYAIAHTAASLECLLTKLLFPNRAWAPFYSGHILLLVGIVLVFIGQATRSLAMVQAGPSFNHTIQRKKKDDHELVTTGLYSFLRHPAYFGFFYWGIGTQLVLGNPICFLGYLLVLWRFFASRIKSEEGDLVRFFDHDYIDYRKRVGTGIPFIK</sequence>
<reference evidence="1" key="1">
    <citation type="submission" date="2022-11" db="EMBL/GenBank/DDBJ databases">
        <title>Genome Sequence of Nemania bipapillata.</title>
        <authorList>
            <person name="Buettner E."/>
        </authorList>
    </citation>
    <scope>NUCLEOTIDE SEQUENCE</scope>
    <source>
        <strain evidence="1">CP14</strain>
    </source>
</reference>
<keyword evidence="2" id="KW-1185">Reference proteome</keyword>
<protein>
    <submittedName>
        <fullName evidence="1">Uncharacterized protein</fullName>
    </submittedName>
</protein>